<organism evidence="1 2">
    <name type="scientific">Capsulimonas corticalis</name>
    <dbReference type="NCBI Taxonomy" id="2219043"/>
    <lineage>
        <taxon>Bacteria</taxon>
        <taxon>Bacillati</taxon>
        <taxon>Armatimonadota</taxon>
        <taxon>Armatimonadia</taxon>
        <taxon>Capsulimonadales</taxon>
        <taxon>Capsulimonadaceae</taxon>
        <taxon>Capsulimonas</taxon>
    </lineage>
</organism>
<dbReference type="GO" id="GO:0005975">
    <property type="term" value="P:carbohydrate metabolic process"/>
    <property type="evidence" value="ECO:0007669"/>
    <property type="project" value="InterPro"/>
</dbReference>
<dbReference type="RefSeq" id="WP_165864154.1">
    <property type="nucleotide sequence ID" value="NZ_AP025739.1"/>
</dbReference>
<sequence>MQTRRHFLKAGLGAAALIAAGRELPLFGADAVRAPQFASKRPPLGDRRFQSEAVEQKIGEMRGRIADPELAWMFENCYPNTLDTAVNFQDAGGNPDTFVITGDINAMWLRDSSAEVWPYLPLAKTDLKLLRLLQGVILRQSQCILLDPYANAFLQDPNEKSEWLSDYTIMKPGVHEHKWEIDSLCYPIRLAYGYWTATGDTAPFDAQWEQAMDSVVATFRDQQRKDGRGGYYFQRDGAKPGPQDPIPDSAYGSPIKPNGLICSRFRPSDDPTTYQFLIPSNFFAMVSLRQMATMLDKVRHNPQKAAQANDLANEIEHALRKHATQKHPTRGKVYAYEMDGLGHSILTDEATNTPSLLSLPYLGACKTSDKTYQATRRLVWSKDNPWFFEGKYTGVGGPHTGPDLIWPIGLMMYGLTSTSESEVAMCLKTLKATHAETGFMHESFHKDDPSRYTRPWFAWANSLFGEFVIQTADRFPGALG</sequence>
<gene>
    <name evidence="1" type="ORF">CCAX7_22780</name>
</gene>
<dbReference type="PIRSF" id="PIRSF028846">
    <property type="entry name" value="UCP028846"/>
    <property type="match status" value="1"/>
</dbReference>
<dbReference type="InterPro" id="IPR008928">
    <property type="entry name" value="6-hairpin_glycosidase_sf"/>
</dbReference>
<dbReference type="PANTHER" id="PTHR31047">
    <property type="entry name" value="MEIOTICALLY UP-REGULATED GENE 157 PROTEIN"/>
    <property type="match status" value="1"/>
</dbReference>
<evidence type="ECO:0000313" key="2">
    <source>
        <dbReference type="Proteomes" id="UP000287394"/>
    </source>
</evidence>
<dbReference type="AlphaFoldDB" id="A0A402CV01"/>
<proteinExistence type="predicted"/>
<dbReference type="Pfam" id="PF06824">
    <property type="entry name" value="Glyco_hydro_125"/>
    <property type="match status" value="1"/>
</dbReference>
<dbReference type="PANTHER" id="PTHR31047:SF0">
    <property type="entry name" value="MEIOTICALLY UP-REGULATED GENE 157 PROTEIN"/>
    <property type="match status" value="1"/>
</dbReference>
<dbReference type="InterPro" id="IPR006311">
    <property type="entry name" value="TAT_signal"/>
</dbReference>
<accession>A0A402CV01</accession>
<name>A0A402CV01_9BACT</name>
<dbReference type="SUPFAM" id="SSF48208">
    <property type="entry name" value="Six-hairpin glycosidases"/>
    <property type="match status" value="1"/>
</dbReference>
<dbReference type="SMART" id="SM01149">
    <property type="entry name" value="DUF1237"/>
    <property type="match status" value="1"/>
</dbReference>
<protein>
    <submittedName>
        <fullName evidence="1">Meiotically up-regulated protein</fullName>
    </submittedName>
</protein>
<dbReference type="Proteomes" id="UP000287394">
    <property type="component" value="Chromosome"/>
</dbReference>
<keyword evidence="2" id="KW-1185">Reference proteome</keyword>
<dbReference type="KEGG" id="ccot:CCAX7_22780"/>
<dbReference type="PROSITE" id="PS51318">
    <property type="entry name" value="TAT"/>
    <property type="match status" value="1"/>
</dbReference>
<reference evidence="1 2" key="1">
    <citation type="journal article" date="2019" name="Int. J. Syst. Evol. Microbiol.">
        <title>Capsulimonas corticalis gen. nov., sp. nov., an aerobic capsulated bacterium, of a novel bacterial order, Capsulimonadales ord. nov., of the class Armatimonadia of the phylum Armatimonadetes.</title>
        <authorList>
            <person name="Li J."/>
            <person name="Kudo C."/>
            <person name="Tonouchi A."/>
        </authorList>
    </citation>
    <scope>NUCLEOTIDE SEQUENCE [LARGE SCALE GENOMIC DNA]</scope>
    <source>
        <strain evidence="1 2">AX-7</strain>
    </source>
</reference>
<dbReference type="EMBL" id="AP025739">
    <property type="protein sequence ID" value="BDI30227.1"/>
    <property type="molecule type" value="Genomic_DNA"/>
</dbReference>
<dbReference type="Gene3D" id="1.50.10.10">
    <property type="match status" value="1"/>
</dbReference>
<dbReference type="InterPro" id="IPR012341">
    <property type="entry name" value="6hp_glycosidase-like_sf"/>
</dbReference>
<dbReference type="InterPro" id="IPR008313">
    <property type="entry name" value="GH125"/>
</dbReference>
<evidence type="ECO:0000313" key="1">
    <source>
        <dbReference type="EMBL" id="BDI30227.1"/>
    </source>
</evidence>